<evidence type="ECO:0000313" key="9">
    <source>
        <dbReference type="Proteomes" id="UP000004931"/>
    </source>
</evidence>
<dbReference type="CDD" id="cd16350">
    <property type="entry name" value="VOC_like"/>
    <property type="match status" value="1"/>
</dbReference>
<evidence type="ECO:0000313" key="8">
    <source>
        <dbReference type="EMBL" id="EAW32467.1"/>
    </source>
</evidence>
<evidence type="ECO:0000256" key="2">
    <source>
        <dbReference type="ARBA" id="ARBA00022964"/>
    </source>
</evidence>
<dbReference type="InterPro" id="IPR009770">
    <property type="entry name" value="HGLS"/>
</dbReference>
<dbReference type="eggNOG" id="COG5383">
    <property type="taxonomic scope" value="Bacteria"/>
</dbReference>
<dbReference type="AlphaFoldDB" id="A0Y8L3"/>
<evidence type="ECO:0000256" key="4">
    <source>
        <dbReference type="ARBA" id="ARBA00023004"/>
    </source>
</evidence>
<dbReference type="EC" id="1.13.11.93" evidence="6"/>
<keyword evidence="9" id="KW-1185">Reference proteome</keyword>
<accession>A0Y8L3</accession>
<dbReference type="Pfam" id="PF07063">
    <property type="entry name" value="HGLS"/>
    <property type="match status" value="1"/>
</dbReference>
<dbReference type="GO" id="GO:0051213">
    <property type="term" value="F:dioxygenase activity"/>
    <property type="evidence" value="ECO:0007669"/>
    <property type="project" value="UniProtKB-KW"/>
</dbReference>
<dbReference type="PANTHER" id="PTHR31136">
    <property type="entry name" value="DUF1338 DOMAIN-CONTAINING PROTEIN"/>
    <property type="match status" value="1"/>
</dbReference>
<dbReference type="Proteomes" id="UP000004931">
    <property type="component" value="Unassembled WGS sequence"/>
</dbReference>
<organism evidence="8 9">
    <name type="scientific">marine gamma proteobacterium HTCC2143</name>
    <dbReference type="NCBI Taxonomy" id="247633"/>
    <lineage>
        <taxon>Bacteria</taxon>
        <taxon>Pseudomonadati</taxon>
        <taxon>Pseudomonadota</taxon>
        <taxon>Gammaproteobacteria</taxon>
        <taxon>Cellvibrionales</taxon>
        <taxon>Spongiibacteraceae</taxon>
        <taxon>BD1-7 clade</taxon>
    </lineage>
</organism>
<comment type="similarity">
    <text evidence="5">Belongs to the 2-oxoadipate dioxygenase/decarboxylase family.</text>
</comment>
<keyword evidence="4" id="KW-0408">Iron</keyword>
<sequence>MKVDSFFDMLWKDYVQIAPQAQKIQDIFTGLGETVFNDHVAFRTFSDSPVDLDHLEPVILKMGYRRQNTYHFEEKKLIARSYSHSEADLPRIFLSELRRDLLSKKAQEILSSLVEQISADVIEGPEIFAEGLLWKPIPYTDYSRLLQESEYAAWLVSMGLRVNHFTVSVNHLKQLVELEQVIALLKENGYLINQAGGEIKGVPSDLLIQASTLADRINVTYGCGHVQNIPSCFYEFAKRFEDAQGRLFDGFIEGNADKIFESTNMDRESSD</sequence>
<keyword evidence="3" id="KW-0560">Oxidoreductase</keyword>
<evidence type="ECO:0000256" key="5">
    <source>
        <dbReference type="ARBA" id="ARBA00035013"/>
    </source>
</evidence>
<protein>
    <recommendedName>
        <fullName evidence="6">2-oxoadipate dioxygenase/decarboxylase</fullName>
        <ecNumber evidence="6">1.13.11.93</ecNumber>
    </recommendedName>
    <alternativeName>
        <fullName evidence="7">2-hydroxyglutarate synthase</fullName>
    </alternativeName>
</protein>
<name>A0Y8L3_9GAMM</name>
<evidence type="ECO:0000256" key="1">
    <source>
        <dbReference type="ARBA" id="ARBA00001954"/>
    </source>
</evidence>
<keyword evidence="2" id="KW-0223">Dioxygenase</keyword>
<dbReference type="SMART" id="SM01150">
    <property type="entry name" value="DUF1338"/>
    <property type="match status" value="1"/>
</dbReference>
<dbReference type="EMBL" id="AAVT01000001">
    <property type="protein sequence ID" value="EAW32467.1"/>
    <property type="molecule type" value="Genomic_DNA"/>
</dbReference>
<dbReference type="Gene3D" id="3.10.180.50">
    <property type="match status" value="1"/>
</dbReference>
<evidence type="ECO:0000256" key="7">
    <source>
        <dbReference type="ARBA" id="ARBA00035045"/>
    </source>
</evidence>
<evidence type="ECO:0000256" key="6">
    <source>
        <dbReference type="ARBA" id="ARBA00035023"/>
    </source>
</evidence>
<reference evidence="8 9" key="1">
    <citation type="journal article" date="2010" name="J. Bacteriol.">
        <title>Genome sequence of the oligotrophic marine Gammaproteobacterium HTCC2143, isolated from the Oregon Coast.</title>
        <authorList>
            <person name="Oh H.M."/>
            <person name="Kang I."/>
            <person name="Ferriera S."/>
            <person name="Giovannoni S.J."/>
            <person name="Cho J.C."/>
        </authorList>
    </citation>
    <scope>NUCLEOTIDE SEQUENCE [LARGE SCALE GENOMIC DNA]</scope>
    <source>
        <strain evidence="8 9">HTCC2143</strain>
    </source>
</reference>
<comment type="caution">
    <text evidence="8">The sequence shown here is derived from an EMBL/GenBank/DDBJ whole genome shotgun (WGS) entry which is preliminary data.</text>
</comment>
<comment type="cofactor">
    <cofactor evidence="1">
        <name>Fe(2+)</name>
        <dbReference type="ChEBI" id="CHEBI:29033"/>
    </cofactor>
</comment>
<dbReference type="STRING" id="247633.GP2143_14466"/>
<gene>
    <name evidence="8" type="ORF">GP2143_14466</name>
</gene>
<proteinExistence type="inferred from homology"/>
<evidence type="ECO:0000256" key="3">
    <source>
        <dbReference type="ARBA" id="ARBA00023002"/>
    </source>
</evidence>
<dbReference type="PANTHER" id="PTHR31136:SF5">
    <property type="entry name" value="2-OXOADIPATE DIOXYGENASE_DECARBOXYLASE, CHLOROPLASTIC"/>
    <property type="match status" value="1"/>
</dbReference>